<dbReference type="Pfam" id="PF04023">
    <property type="entry name" value="FeoA"/>
    <property type="match status" value="1"/>
</dbReference>
<dbReference type="RefSeq" id="WP_073345100.1">
    <property type="nucleotide sequence ID" value="NZ_FQVH01000028.1"/>
</dbReference>
<dbReference type="Gene3D" id="2.30.30.90">
    <property type="match status" value="1"/>
</dbReference>
<evidence type="ECO:0000259" key="2">
    <source>
        <dbReference type="SMART" id="SM00899"/>
    </source>
</evidence>
<keyword evidence="1" id="KW-0408">Iron</keyword>
<dbReference type="OrthoDB" id="2111964at2"/>
<protein>
    <submittedName>
        <fullName evidence="3">Fe2+ transport system protein FeoA</fullName>
    </submittedName>
</protein>
<dbReference type="EMBL" id="FQVH01000028">
    <property type="protein sequence ID" value="SHF54391.1"/>
    <property type="molecule type" value="Genomic_DNA"/>
</dbReference>
<sequence length="75" mass="8399">MTLDLASIGNKLIIDKIDDEKVKIQILRFGISEGSLVKCVDKLPKGPVIIQNRMQEIAIGRKLAEKIKIREVKEG</sequence>
<reference evidence="3 4" key="1">
    <citation type="submission" date="2016-11" db="EMBL/GenBank/DDBJ databases">
        <authorList>
            <person name="Jaros S."/>
            <person name="Januszkiewicz K."/>
            <person name="Wedrychowicz H."/>
        </authorList>
    </citation>
    <scope>NUCLEOTIDE SEQUENCE [LARGE SCALE GENOMIC DNA]</scope>
    <source>
        <strain evidence="3 4">DSM 17918</strain>
    </source>
</reference>
<dbReference type="Proteomes" id="UP000184088">
    <property type="component" value="Unassembled WGS sequence"/>
</dbReference>
<dbReference type="GO" id="GO:0046914">
    <property type="term" value="F:transition metal ion binding"/>
    <property type="evidence" value="ECO:0007669"/>
    <property type="project" value="InterPro"/>
</dbReference>
<gene>
    <name evidence="3" type="ORF">SAMN02746089_02131</name>
</gene>
<evidence type="ECO:0000256" key="1">
    <source>
        <dbReference type="ARBA" id="ARBA00023004"/>
    </source>
</evidence>
<dbReference type="InterPro" id="IPR007167">
    <property type="entry name" value="Fe-transptr_FeoA-like"/>
</dbReference>
<dbReference type="SMART" id="SM00899">
    <property type="entry name" value="FeoA"/>
    <property type="match status" value="1"/>
</dbReference>
<dbReference type="InterPro" id="IPR008988">
    <property type="entry name" value="Transcriptional_repressor_C"/>
</dbReference>
<name>A0A1M5CI95_9THEO</name>
<organism evidence="3 4">
    <name type="scientific">Caldanaerobius fijiensis DSM 17918</name>
    <dbReference type="NCBI Taxonomy" id="1121256"/>
    <lineage>
        <taxon>Bacteria</taxon>
        <taxon>Bacillati</taxon>
        <taxon>Bacillota</taxon>
        <taxon>Clostridia</taxon>
        <taxon>Thermoanaerobacterales</taxon>
        <taxon>Thermoanaerobacteraceae</taxon>
        <taxon>Caldanaerobius</taxon>
    </lineage>
</organism>
<dbReference type="InterPro" id="IPR038157">
    <property type="entry name" value="FeoA_core_dom"/>
</dbReference>
<proteinExistence type="predicted"/>
<accession>A0A1M5CI95</accession>
<dbReference type="STRING" id="1121256.SAMN02746089_02131"/>
<dbReference type="SUPFAM" id="SSF50037">
    <property type="entry name" value="C-terminal domain of transcriptional repressors"/>
    <property type="match status" value="1"/>
</dbReference>
<evidence type="ECO:0000313" key="3">
    <source>
        <dbReference type="EMBL" id="SHF54391.1"/>
    </source>
</evidence>
<feature type="domain" description="Ferrous iron transporter FeoA-like" evidence="2">
    <location>
        <begin position="1"/>
        <end position="71"/>
    </location>
</feature>
<dbReference type="AlphaFoldDB" id="A0A1M5CI95"/>
<keyword evidence="4" id="KW-1185">Reference proteome</keyword>
<evidence type="ECO:0000313" key="4">
    <source>
        <dbReference type="Proteomes" id="UP000184088"/>
    </source>
</evidence>